<dbReference type="Pfam" id="PF13403">
    <property type="entry name" value="Hint_2"/>
    <property type="match status" value="1"/>
</dbReference>
<dbReference type="Proteomes" id="UP000027583">
    <property type="component" value="Unassembled WGS sequence"/>
</dbReference>
<dbReference type="eggNOG" id="COG3210">
    <property type="taxonomic scope" value="Bacteria"/>
</dbReference>
<dbReference type="EMBL" id="CBLX010000003">
    <property type="protein sequence ID" value="CDG38216.1"/>
    <property type="molecule type" value="Genomic_DNA"/>
</dbReference>
<feature type="domain" description="Hedgehog/Intein (Hint)" evidence="1">
    <location>
        <begin position="350"/>
        <end position="489"/>
    </location>
</feature>
<evidence type="ECO:0000259" key="1">
    <source>
        <dbReference type="Pfam" id="PF13403"/>
    </source>
</evidence>
<dbReference type="Gene3D" id="2.170.16.10">
    <property type="entry name" value="Hedgehog/Intein (Hint) domain"/>
    <property type="match status" value="1"/>
</dbReference>
<dbReference type="RefSeq" id="WP_023978391.1">
    <property type="nucleotide sequence ID" value="NZ_CBLX010000003.1"/>
</dbReference>
<comment type="caution">
    <text evidence="2">The sequence shown here is derived from an EMBL/GenBank/DDBJ whole genome shotgun (WGS) entry which is preliminary data.</text>
</comment>
<reference evidence="2 3" key="1">
    <citation type="journal article" date="2014" name="Genome Biol. Evol.">
        <title>Acetic acid bacteria genomes reveal functional traits for adaptation to life in insect guts.</title>
        <authorList>
            <person name="Chouaia B."/>
            <person name="Gaiarsa S."/>
            <person name="Crotti E."/>
            <person name="Comandatore F."/>
            <person name="Degli Esposti M."/>
            <person name="Ricci I."/>
            <person name="Alma A."/>
            <person name="Favia G."/>
            <person name="Bandi C."/>
            <person name="Daffonchio D."/>
        </authorList>
    </citation>
    <scope>NUCLEOTIDE SEQUENCE [LARGE SCALE GENOMIC DNA]</scope>
    <source>
        <strain evidence="2 3">SF2.1</strain>
    </source>
</reference>
<proteinExistence type="predicted"/>
<accession>A0A060QG53</accession>
<dbReference type="Gene3D" id="2.160.20.20">
    <property type="match status" value="1"/>
</dbReference>
<dbReference type="InterPro" id="IPR028992">
    <property type="entry name" value="Hedgehog/Intein_dom"/>
</dbReference>
<dbReference type="InterPro" id="IPR036844">
    <property type="entry name" value="Hint_dom_sf"/>
</dbReference>
<organism evidence="2 3">
    <name type="scientific">Asaia bogorensis</name>
    <dbReference type="NCBI Taxonomy" id="91915"/>
    <lineage>
        <taxon>Bacteria</taxon>
        <taxon>Pseudomonadati</taxon>
        <taxon>Pseudomonadota</taxon>
        <taxon>Alphaproteobacteria</taxon>
        <taxon>Acetobacterales</taxon>
        <taxon>Acetobacteraceae</taxon>
        <taxon>Asaia</taxon>
    </lineage>
</organism>
<protein>
    <recommendedName>
        <fullName evidence="1">Hedgehog/Intein (Hint) domain-containing protein</fullName>
    </recommendedName>
</protein>
<gene>
    <name evidence="2" type="ORF">ASAP_0171</name>
</gene>
<dbReference type="AlphaFoldDB" id="A0A060QG53"/>
<evidence type="ECO:0000313" key="3">
    <source>
        <dbReference type="Proteomes" id="UP000027583"/>
    </source>
</evidence>
<name>A0A060QG53_9PROT</name>
<sequence>MAFQPDPNARILTGTWSAVNSGGVTVFQSGATVVNPPVQFNGATLNIMSGATVSNVFFSNSGGYPRVNVSAGGVLTSSYIREGYFTVFSGGKSISNDIESNTAIVMSGGSSVEDRLFNINRPVNGFWVSSGGTIISPVVGSGASLGAYPGSIVGGQPSVTGGVVVFNGATVGNGEIPDSLVFAPNATVVTGNWSAVLSDGKTVYQSGTVTLTGPIRISGGNLTVTSGAVASGVYLQYVPLQWPRVDIQAGGTLVSSYVQNGGVFVSAGGLVSASTLDSDSGIVYSGGSAISNTYNNTAFDNSNVRVLSGGVMSSPFITTGGIVQVNQGTVVNPTVNGNGYLGITSGQMITCFLRGTLITTSLGDIPVEEIKEGDLVTTYDSMGRVTGVQRVIWIHSSHVEVPLFDDRSASYPVRIMRSAFSEGCPARDMWVTDEHCFVFKGRLVPVRMLVNQTTIAYDKRLSRYDYFHIKLEKHSIIQAEHVLTESFLDSNNLENGGEICKSFVPPVPALPLGVERCFVEPIYRELEGRGLGLTGHSPASLNPSIEDAGLYLETDDGRRIKPLRRKGNWHVFMVPADLRNLHLVSRVFKPSEAIGPFLDDQRLLGVLVQDIVIYDSLQTTEIDIHITQSDLPGWDVPEKGKHRWTQGRANLPINHIPTETEFMLCIEVISGGPYPLGFGTSFHSFLQRGAPMMPPGQIADQQLRAAG</sequence>
<evidence type="ECO:0000313" key="2">
    <source>
        <dbReference type="EMBL" id="CDG38216.1"/>
    </source>
</evidence>
<reference evidence="2 3" key="2">
    <citation type="journal article" date="2014" name="PLoS ONE">
        <title>Evolution of mitochondria reconstructed from the energy metabolism of living bacteria.</title>
        <authorList>
            <person name="Degli Esposti M."/>
            <person name="Chouaia B."/>
            <person name="Comandatore F."/>
            <person name="Crotti E."/>
            <person name="Sassera D."/>
            <person name="Lievens P.M."/>
            <person name="Daffonchio D."/>
            <person name="Bandi C."/>
        </authorList>
    </citation>
    <scope>NUCLEOTIDE SEQUENCE [LARGE SCALE GENOMIC DNA]</scope>
    <source>
        <strain evidence="2 3">SF2.1</strain>
    </source>
</reference>
<dbReference type="SUPFAM" id="SSF51294">
    <property type="entry name" value="Hedgehog/intein (Hint) domain"/>
    <property type="match status" value="1"/>
</dbReference>
<dbReference type="InterPro" id="IPR012332">
    <property type="entry name" value="Autotransporter_pectin_lyase_C"/>
</dbReference>